<sequence length="244" mass="27266">MAEAIGVGASALAFVLLGLKSVQVAYQALSSIKDGQKHVNQIISSVLGLQYTLERLSRCRLVVEHRDEGLLKATKACADDMKLFADQLEKFDKAHYGVARQWNKVKAFLKEEDLERMNAAVVGHTTALSLHLEILNSETIVTIRDDVKAVLPVQQNILETQTVLLTQQTAVSTLVRNSMTQHTVEAQDTRETIQISTQGLHTKIQQVNDQLKLLESLLRQYPSQENAIPRVVEIVEKACLQWTK</sequence>
<feature type="domain" description="Azaphilone pigments biosynthesis cluster protein L N-terminal" evidence="2">
    <location>
        <begin position="2"/>
        <end position="137"/>
    </location>
</feature>
<dbReference type="Proteomes" id="UP001172155">
    <property type="component" value="Unassembled WGS sequence"/>
</dbReference>
<evidence type="ECO:0000259" key="2">
    <source>
        <dbReference type="Pfam" id="PF17111"/>
    </source>
</evidence>
<evidence type="ECO:0000256" key="1">
    <source>
        <dbReference type="SAM" id="SignalP"/>
    </source>
</evidence>
<reference evidence="3" key="1">
    <citation type="submission" date="2023-06" db="EMBL/GenBank/DDBJ databases">
        <title>Genome-scale phylogeny and comparative genomics of the fungal order Sordariales.</title>
        <authorList>
            <consortium name="Lawrence Berkeley National Laboratory"/>
            <person name="Hensen N."/>
            <person name="Bonometti L."/>
            <person name="Westerberg I."/>
            <person name="Brannstrom I.O."/>
            <person name="Guillou S."/>
            <person name="Cros-Aarteil S."/>
            <person name="Calhoun S."/>
            <person name="Haridas S."/>
            <person name="Kuo A."/>
            <person name="Mondo S."/>
            <person name="Pangilinan J."/>
            <person name="Riley R."/>
            <person name="LaButti K."/>
            <person name="Andreopoulos B."/>
            <person name="Lipzen A."/>
            <person name="Chen C."/>
            <person name="Yanf M."/>
            <person name="Daum C."/>
            <person name="Ng V."/>
            <person name="Clum A."/>
            <person name="Steindorff A."/>
            <person name="Ohm R."/>
            <person name="Martin F."/>
            <person name="Silar P."/>
            <person name="Natvig D."/>
            <person name="Lalanne C."/>
            <person name="Gautier V."/>
            <person name="Ament-velasquez S.L."/>
            <person name="Kruys A."/>
            <person name="Hutchinson M.I."/>
            <person name="Powell A.J."/>
            <person name="Barry K."/>
            <person name="Miller A.N."/>
            <person name="Grigoriev I.V."/>
            <person name="Debuchy R."/>
            <person name="Gladieux P."/>
            <person name="Thoren M.H."/>
            <person name="Johannesson H."/>
        </authorList>
    </citation>
    <scope>NUCLEOTIDE SEQUENCE</scope>
    <source>
        <strain evidence="3">SMH3187-1</strain>
    </source>
</reference>
<dbReference type="Pfam" id="PF17111">
    <property type="entry name" value="PigL_N"/>
    <property type="match status" value="1"/>
</dbReference>
<proteinExistence type="predicted"/>
<accession>A0AA40KBV2</accession>
<keyword evidence="1" id="KW-0732">Signal</keyword>
<feature type="chain" id="PRO_5041401205" description="Azaphilone pigments biosynthesis cluster protein L N-terminal domain-containing protein" evidence="1">
    <location>
        <begin position="28"/>
        <end position="244"/>
    </location>
</feature>
<keyword evidence="4" id="KW-1185">Reference proteome</keyword>
<dbReference type="InterPro" id="IPR031348">
    <property type="entry name" value="PigL_N"/>
</dbReference>
<gene>
    <name evidence="3" type="ORF">B0T18DRAFT_423837</name>
</gene>
<dbReference type="EMBL" id="JAUKUD010000001">
    <property type="protein sequence ID" value="KAK0753240.1"/>
    <property type="molecule type" value="Genomic_DNA"/>
</dbReference>
<evidence type="ECO:0000313" key="4">
    <source>
        <dbReference type="Proteomes" id="UP001172155"/>
    </source>
</evidence>
<feature type="signal peptide" evidence="1">
    <location>
        <begin position="1"/>
        <end position="27"/>
    </location>
</feature>
<dbReference type="AlphaFoldDB" id="A0AA40KBV2"/>
<evidence type="ECO:0000313" key="3">
    <source>
        <dbReference type="EMBL" id="KAK0753240.1"/>
    </source>
</evidence>
<organism evidence="3 4">
    <name type="scientific">Schizothecium vesticola</name>
    <dbReference type="NCBI Taxonomy" id="314040"/>
    <lineage>
        <taxon>Eukaryota</taxon>
        <taxon>Fungi</taxon>
        <taxon>Dikarya</taxon>
        <taxon>Ascomycota</taxon>
        <taxon>Pezizomycotina</taxon>
        <taxon>Sordariomycetes</taxon>
        <taxon>Sordariomycetidae</taxon>
        <taxon>Sordariales</taxon>
        <taxon>Schizotheciaceae</taxon>
        <taxon>Schizothecium</taxon>
    </lineage>
</organism>
<protein>
    <recommendedName>
        <fullName evidence="2">Azaphilone pigments biosynthesis cluster protein L N-terminal domain-containing protein</fullName>
    </recommendedName>
</protein>
<name>A0AA40KBV2_9PEZI</name>
<comment type="caution">
    <text evidence="3">The sequence shown here is derived from an EMBL/GenBank/DDBJ whole genome shotgun (WGS) entry which is preliminary data.</text>
</comment>